<accession>A0A5N6J0U3</accession>
<evidence type="ECO:0000313" key="1">
    <source>
        <dbReference type="EMBL" id="KAB8272521.1"/>
    </source>
</evidence>
<evidence type="ECO:0000313" key="2">
    <source>
        <dbReference type="Proteomes" id="UP000326289"/>
    </source>
</evidence>
<name>A0A5N6J0U3_9EURO</name>
<organism evidence="1 2">
    <name type="scientific">Aspergillus minisclerotigenes</name>
    <dbReference type="NCBI Taxonomy" id="656917"/>
    <lineage>
        <taxon>Eukaryota</taxon>
        <taxon>Fungi</taxon>
        <taxon>Dikarya</taxon>
        <taxon>Ascomycota</taxon>
        <taxon>Pezizomycotina</taxon>
        <taxon>Eurotiomycetes</taxon>
        <taxon>Eurotiomycetidae</taxon>
        <taxon>Eurotiales</taxon>
        <taxon>Aspergillaceae</taxon>
        <taxon>Aspergillus</taxon>
        <taxon>Aspergillus subgen. Circumdati</taxon>
    </lineage>
</organism>
<keyword evidence="2" id="KW-1185">Reference proteome</keyword>
<gene>
    <name evidence="1" type="ORF">BDV30DRAFT_211831</name>
</gene>
<dbReference type="Proteomes" id="UP000326289">
    <property type="component" value="Unassembled WGS sequence"/>
</dbReference>
<sequence length="109" mass="12306">MARYVVRGSKEWKKTKLAHNEVNAIRQDKNLFRRPMQVLSERAVDIARISLCTNQVVDTEIVRQYGIGIKGCSSKSHGIVVIADELRQCLETEAWVPATVLKGLLTARE</sequence>
<dbReference type="AlphaFoldDB" id="A0A5N6J0U3"/>
<dbReference type="EMBL" id="ML732804">
    <property type="protein sequence ID" value="KAB8272521.1"/>
    <property type="molecule type" value="Genomic_DNA"/>
</dbReference>
<proteinExistence type="predicted"/>
<reference evidence="1 2" key="1">
    <citation type="submission" date="2019-04" db="EMBL/GenBank/DDBJ databases">
        <title>Fungal friends and foes A comparative genomics study of 23 Aspergillus species from section Flavi.</title>
        <authorList>
            <consortium name="DOE Joint Genome Institute"/>
            <person name="Kjaerbolling I."/>
            <person name="Vesth T.C."/>
            <person name="Frisvad J.C."/>
            <person name="Nybo J.L."/>
            <person name="Theobald S."/>
            <person name="Kildgaard S."/>
            <person name="Petersen T.I."/>
            <person name="Kuo A."/>
            <person name="Sato A."/>
            <person name="Lyhne E.K."/>
            <person name="Kogle M.E."/>
            <person name="Wiebenga A."/>
            <person name="Kun R.S."/>
            <person name="Lubbers R.J."/>
            <person name="Makela M.R."/>
            <person name="Barry K."/>
            <person name="Chovatia M."/>
            <person name="Clum A."/>
            <person name="Daum C."/>
            <person name="Haridas S."/>
            <person name="He G."/>
            <person name="LaButti K."/>
            <person name="Lipzen A."/>
            <person name="Mondo S."/>
            <person name="Pangilinan J."/>
            <person name="Riley R."/>
            <person name="Salamov A."/>
            <person name="Simmons B.A."/>
            <person name="Magnuson J.K."/>
            <person name="Henrissat B."/>
            <person name="Mortensen U.H."/>
            <person name="Larsen T.O."/>
            <person name="De vries R.P."/>
            <person name="Grigoriev I.V."/>
            <person name="Machida M."/>
            <person name="Baker S.E."/>
            <person name="Andersen M.R."/>
        </authorList>
    </citation>
    <scope>NUCLEOTIDE SEQUENCE [LARGE SCALE GENOMIC DNA]</scope>
    <source>
        <strain evidence="1 2">CBS 117635</strain>
    </source>
</reference>
<protein>
    <submittedName>
        <fullName evidence="1">Uncharacterized protein</fullName>
    </submittedName>
</protein>